<dbReference type="Proteomes" id="UP000004367">
    <property type="component" value="Unassembled WGS sequence"/>
</dbReference>
<dbReference type="SUPFAM" id="SSF52540">
    <property type="entry name" value="P-loop containing nucleoside triphosphate hydrolases"/>
    <property type="match status" value="1"/>
</dbReference>
<dbReference type="AlphaFoldDB" id="H5UT39"/>
<sequence length="436" mass="46014">MQPLLASLLAAAESAPTDVTLRLHLVDLLREHGETTEAIRHCGAALSVDPLAEAPRVMMRELLGVPTPPPATPSTAPASASPAQATPPASPTQSSGAAQAAAAYGAPLPLPDAGGTDDALPDPRDPTRSEQPEGPEEREDLWAERVNVTLADIGGMDIAKERLEAAVLAPMRNPELRRLYRQSRTGGVLLYGPPGCGKTFLARATAGELDARFLSVTFDGLSHEEQVDEIAAVFQAARDQAPVVLCLVGIEFLGGARSGERRGAAGRSVNALAAELDKGPEGNLGITVMGTTNAPWEVDPILRRPGRLEQSLLVLPPDRTTREVVLHQQLGEHPEVDIAQVARRSRGYSGRDLAAAVRLAEMRTDTVTTQDVLAALAEQPPSAQEWLDTASRETAVVADHTSYVGLREYLAARRGDPGGPGAPAGPDHGAWMSSPR</sequence>
<evidence type="ECO:0000313" key="6">
    <source>
        <dbReference type="Proteomes" id="UP000004367"/>
    </source>
</evidence>
<evidence type="ECO:0000256" key="3">
    <source>
        <dbReference type="SAM" id="MobiDB-lite"/>
    </source>
</evidence>
<evidence type="ECO:0000259" key="4">
    <source>
        <dbReference type="SMART" id="SM00382"/>
    </source>
</evidence>
<name>H5UT39_9MICO</name>
<feature type="region of interest" description="Disordered" evidence="3">
    <location>
        <begin position="63"/>
        <end position="142"/>
    </location>
</feature>
<keyword evidence="1" id="KW-0547">Nucleotide-binding</keyword>
<gene>
    <name evidence="5" type="ORF">MOPEL_084_00320</name>
</gene>
<dbReference type="Gene3D" id="3.40.50.300">
    <property type="entry name" value="P-loop containing nucleotide triphosphate hydrolases"/>
    <property type="match status" value="1"/>
</dbReference>
<feature type="compositionally biased region" description="Basic and acidic residues" evidence="3">
    <location>
        <begin position="121"/>
        <end position="131"/>
    </location>
</feature>
<evidence type="ECO:0000256" key="2">
    <source>
        <dbReference type="ARBA" id="ARBA00022840"/>
    </source>
</evidence>
<dbReference type="InterPro" id="IPR003959">
    <property type="entry name" value="ATPase_AAA_core"/>
</dbReference>
<accession>H5UT39</accession>
<dbReference type="Pfam" id="PF00004">
    <property type="entry name" value="AAA"/>
    <property type="match status" value="1"/>
</dbReference>
<keyword evidence="2" id="KW-0067">ATP-binding</keyword>
<dbReference type="PANTHER" id="PTHR23077">
    <property type="entry name" value="AAA-FAMILY ATPASE"/>
    <property type="match status" value="1"/>
</dbReference>
<dbReference type="GO" id="GO:0005524">
    <property type="term" value="F:ATP binding"/>
    <property type="evidence" value="ECO:0007669"/>
    <property type="project" value="UniProtKB-KW"/>
</dbReference>
<dbReference type="RefSeq" id="WP_009482795.1">
    <property type="nucleotide sequence ID" value="NZ_BAFE01000062.1"/>
</dbReference>
<keyword evidence="6" id="KW-1185">Reference proteome</keyword>
<dbReference type="STRING" id="1089455.MOPEL_084_00320"/>
<dbReference type="Gene3D" id="1.10.8.60">
    <property type="match status" value="1"/>
</dbReference>
<organism evidence="5 6">
    <name type="scientific">Mobilicoccus pelagius NBRC 104925</name>
    <dbReference type="NCBI Taxonomy" id="1089455"/>
    <lineage>
        <taxon>Bacteria</taxon>
        <taxon>Bacillati</taxon>
        <taxon>Actinomycetota</taxon>
        <taxon>Actinomycetes</taxon>
        <taxon>Micrococcales</taxon>
        <taxon>Dermatophilaceae</taxon>
        <taxon>Mobilicoccus</taxon>
    </lineage>
</organism>
<comment type="caution">
    <text evidence="5">The sequence shown here is derived from an EMBL/GenBank/DDBJ whole genome shotgun (WGS) entry which is preliminary data.</text>
</comment>
<protein>
    <submittedName>
        <fullName evidence="5">Putative ATPase</fullName>
    </submittedName>
</protein>
<dbReference type="GO" id="GO:0016887">
    <property type="term" value="F:ATP hydrolysis activity"/>
    <property type="evidence" value="ECO:0007669"/>
    <property type="project" value="InterPro"/>
</dbReference>
<evidence type="ECO:0000256" key="1">
    <source>
        <dbReference type="ARBA" id="ARBA00022741"/>
    </source>
</evidence>
<evidence type="ECO:0000313" key="5">
    <source>
        <dbReference type="EMBL" id="GAB48897.1"/>
    </source>
</evidence>
<reference evidence="5 6" key="1">
    <citation type="submission" date="2012-02" db="EMBL/GenBank/DDBJ databases">
        <title>Whole genome shotgun sequence of Mobilicoccus pelagius NBRC 104925.</title>
        <authorList>
            <person name="Yoshida Y."/>
            <person name="Hosoyama A."/>
            <person name="Tsuchikane K."/>
            <person name="Katsumata H."/>
            <person name="Yamazaki S."/>
            <person name="Fujita N."/>
        </authorList>
    </citation>
    <scope>NUCLEOTIDE SEQUENCE [LARGE SCALE GENOMIC DNA]</scope>
    <source>
        <strain evidence="5 6">NBRC 104925</strain>
    </source>
</reference>
<dbReference type="SMART" id="SM00382">
    <property type="entry name" value="AAA"/>
    <property type="match status" value="1"/>
</dbReference>
<dbReference type="eggNOG" id="COG0464">
    <property type="taxonomic scope" value="Bacteria"/>
</dbReference>
<dbReference type="EMBL" id="BAFE01000062">
    <property type="protein sequence ID" value="GAB48897.1"/>
    <property type="molecule type" value="Genomic_DNA"/>
</dbReference>
<dbReference type="InterPro" id="IPR050168">
    <property type="entry name" value="AAA_ATPase_domain"/>
</dbReference>
<proteinExistence type="predicted"/>
<feature type="compositionally biased region" description="Low complexity" evidence="3">
    <location>
        <begin position="73"/>
        <end position="116"/>
    </location>
</feature>
<dbReference type="InterPro" id="IPR003593">
    <property type="entry name" value="AAA+_ATPase"/>
</dbReference>
<feature type="region of interest" description="Disordered" evidence="3">
    <location>
        <begin position="414"/>
        <end position="436"/>
    </location>
</feature>
<feature type="domain" description="AAA+ ATPase" evidence="4">
    <location>
        <begin position="184"/>
        <end position="318"/>
    </location>
</feature>
<dbReference type="InterPro" id="IPR027417">
    <property type="entry name" value="P-loop_NTPase"/>
</dbReference>
<dbReference type="PANTHER" id="PTHR23077:SF171">
    <property type="entry name" value="NUCLEAR VALOSIN-CONTAINING PROTEIN-LIKE"/>
    <property type="match status" value="1"/>
</dbReference>